<proteinExistence type="predicted"/>
<gene>
    <name evidence="1" type="primary">1a_11</name>
    <name evidence="1" type="ORF">CM83_101491</name>
</gene>
<protein>
    <submittedName>
        <fullName evidence="1">Replicase polyprotein 1a</fullName>
    </submittedName>
</protein>
<feature type="non-terminal residue" evidence="1">
    <location>
        <position position="1"/>
    </location>
</feature>
<accession>A0A0A9Y8Y4</accession>
<dbReference type="EMBL" id="GBHO01014072">
    <property type="protein sequence ID" value="JAG29532.1"/>
    <property type="molecule type" value="Transcribed_RNA"/>
</dbReference>
<reference evidence="1" key="2">
    <citation type="submission" date="2014-07" db="EMBL/GenBank/DDBJ databases">
        <authorList>
            <person name="Hull J."/>
        </authorList>
    </citation>
    <scope>NUCLEOTIDE SEQUENCE</scope>
</reference>
<organism evidence="1">
    <name type="scientific">Lygus hesperus</name>
    <name type="common">Western plant bug</name>
    <dbReference type="NCBI Taxonomy" id="30085"/>
    <lineage>
        <taxon>Eukaryota</taxon>
        <taxon>Metazoa</taxon>
        <taxon>Ecdysozoa</taxon>
        <taxon>Arthropoda</taxon>
        <taxon>Hexapoda</taxon>
        <taxon>Insecta</taxon>
        <taxon>Pterygota</taxon>
        <taxon>Neoptera</taxon>
        <taxon>Paraneoptera</taxon>
        <taxon>Hemiptera</taxon>
        <taxon>Heteroptera</taxon>
        <taxon>Panheteroptera</taxon>
        <taxon>Cimicomorpha</taxon>
        <taxon>Miridae</taxon>
        <taxon>Mirini</taxon>
        <taxon>Lygus</taxon>
    </lineage>
</organism>
<evidence type="ECO:0000313" key="1">
    <source>
        <dbReference type="EMBL" id="JAG29532.1"/>
    </source>
</evidence>
<reference evidence="1" key="1">
    <citation type="journal article" date="2014" name="PLoS ONE">
        <title>Transcriptome-Based Identification of ABC Transporters in the Western Tarnished Plant Bug Lygus hesperus.</title>
        <authorList>
            <person name="Hull J.J."/>
            <person name="Chaney K."/>
            <person name="Geib S.M."/>
            <person name="Fabrick J.A."/>
            <person name="Brent C.S."/>
            <person name="Walsh D."/>
            <person name="Lavine L.C."/>
        </authorList>
    </citation>
    <scope>NUCLEOTIDE SEQUENCE</scope>
</reference>
<dbReference type="AlphaFoldDB" id="A0A0A9Y8Y4"/>
<name>A0A0A9Y8Y4_LYGHE</name>
<sequence length="278" mass="31673">RYVRVCCNTASNTVSDETFEMEFQNEIQSYQQQLLVKSAVDTTAVAVHSTESATHLGTEEEITLDPLFQYSKQLSGDMRSHPVIQAMGQASVQLPWLAPPPRQSKRSQEDVDFVRKTISVNGLVELQQQGEYKDIGYGDYRFFFHPETSVHAFNVPNIKDVTQSYDAYNMHSREKGGGMQHHRSRHGGEYYNHVQTADGVQFTNHRYTRSYAVAIPQEYSSDGDDEESVSNTEDETAVYIEERDGDDDETTADEDMILVQGYISDDEDTVYEDVLTYR</sequence>